<proteinExistence type="predicted"/>
<comment type="caution">
    <text evidence="2">The sequence shown here is derived from an EMBL/GenBank/DDBJ whole genome shotgun (WGS) entry which is preliminary data.</text>
</comment>
<name>A0A1D1VVI2_RAMVA</name>
<evidence type="ECO:0000313" key="3">
    <source>
        <dbReference type="Proteomes" id="UP000186922"/>
    </source>
</evidence>
<reference evidence="2 3" key="1">
    <citation type="journal article" date="2016" name="Nat. Commun.">
        <title>Extremotolerant tardigrade genome and improved radiotolerance of human cultured cells by tardigrade-unique protein.</title>
        <authorList>
            <person name="Hashimoto T."/>
            <person name="Horikawa D.D."/>
            <person name="Saito Y."/>
            <person name="Kuwahara H."/>
            <person name="Kozuka-Hata H."/>
            <person name="Shin-I T."/>
            <person name="Minakuchi Y."/>
            <person name="Ohishi K."/>
            <person name="Motoyama A."/>
            <person name="Aizu T."/>
            <person name="Enomoto A."/>
            <person name="Kondo K."/>
            <person name="Tanaka S."/>
            <person name="Hara Y."/>
            <person name="Koshikawa S."/>
            <person name="Sagara H."/>
            <person name="Miura T."/>
            <person name="Yokobori S."/>
            <person name="Miyagawa K."/>
            <person name="Suzuki Y."/>
            <person name="Kubo T."/>
            <person name="Oyama M."/>
            <person name="Kohara Y."/>
            <person name="Fujiyama A."/>
            <person name="Arakawa K."/>
            <person name="Katayama T."/>
            <person name="Toyoda A."/>
            <person name="Kunieda T."/>
        </authorList>
    </citation>
    <scope>NUCLEOTIDE SEQUENCE [LARGE SCALE GENOMIC DNA]</scope>
    <source>
        <strain evidence="2 3">YOKOZUNA-1</strain>
    </source>
</reference>
<organism evidence="2 3">
    <name type="scientific">Ramazzottius varieornatus</name>
    <name type="common">Water bear</name>
    <name type="synonym">Tardigrade</name>
    <dbReference type="NCBI Taxonomy" id="947166"/>
    <lineage>
        <taxon>Eukaryota</taxon>
        <taxon>Metazoa</taxon>
        <taxon>Ecdysozoa</taxon>
        <taxon>Tardigrada</taxon>
        <taxon>Eutardigrada</taxon>
        <taxon>Parachela</taxon>
        <taxon>Hypsibioidea</taxon>
        <taxon>Ramazzottiidae</taxon>
        <taxon>Ramazzottius</taxon>
    </lineage>
</organism>
<dbReference type="AlphaFoldDB" id="A0A1D1VVI2"/>
<dbReference type="Proteomes" id="UP000186922">
    <property type="component" value="Unassembled WGS sequence"/>
</dbReference>
<gene>
    <name evidence="2" type="primary">RvY_15606-1</name>
    <name evidence="2" type="synonym">RvY_15606.1</name>
    <name evidence="2" type="ORF">RvY_15606</name>
</gene>
<protein>
    <submittedName>
        <fullName evidence="2">Uncharacterized protein</fullName>
    </submittedName>
</protein>
<keyword evidence="3" id="KW-1185">Reference proteome</keyword>
<sequence length="58" mass="6916">MFGTFQKEGSFVQTSSSDPFRKRQREEYNNVIDGVCVRYGSHKSRLVTRNRLERLYLK</sequence>
<evidence type="ECO:0000256" key="1">
    <source>
        <dbReference type="SAM" id="MobiDB-lite"/>
    </source>
</evidence>
<feature type="region of interest" description="Disordered" evidence="1">
    <location>
        <begin position="1"/>
        <end position="23"/>
    </location>
</feature>
<evidence type="ECO:0000313" key="2">
    <source>
        <dbReference type="EMBL" id="GAV05477.1"/>
    </source>
</evidence>
<dbReference type="EMBL" id="BDGG01000012">
    <property type="protein sequence ID" value="GAV05477.1"/>
    <property type="molecule type" value="Genomic_DNA"/>
</dbReference>
<accession>A0A1D1VVI2</accession>